<keyword evidence="1" id="KW-0812">Transmembrane</keyword>
<accession>A0A839T1U8</accession>
<organism evidence="4 5">
    <name type="scientific">Azomonas macrocytogenes</name>
    <name type="common">Azotobacter macrocytogenes</name>
    <dbReference type="NCBI Taxonomy" id="69962"/>
    <lineage>
        <taxon>Bacteria</taxon>
        <taxon>Pseudomonadati</taxon>
        <taxon>Pseudomonadota</taxon>
        <taxon>Gammaproteobacteria</taxon>
        <taxon>Pseudomonadales</taxon>
        <taxon>Pseudomonadaceae</taxon>
        <taxon>Azomonas</taxon>
    </lineage>
</organism>
<evidence type="ECO:0000256" key="1">
    <source>
        <dbReference type="SAM" id="Phobius"/>
    </source>
</evidence>
<gene>
    <name evidence="4" type="ORF">FHR87_000869</name>
</gene>
<name>A0A839T1U8_AZOMA</name>
<dbReference type="InterPro" id="IPR027372">
    <property type="entry name" value="Phytase-like_dom"/>
</dbReference>
<feature type="chain" id="PRO_5032684187" description="Phytase-like domain-containing protein" evidence="2">
    <location>
        <begin position="20"/>
        <end position="328"/>
    </location>
</feature>
<keyword evidence="2" id="KW-0732">Signal</keyword>
<keyword evidence="1" id="KW-1133">Transmembrane helix</keyword>
<keyword evidence="5" id="KW-1185">Reference proteome</keyword>
<proteinExistence type="predicted"/>
<comment type="caution">
    <text evidence="4">The sequence shown here is derived from an EMBL/GenBank/DDBJ whole genome shotgun (WGS) entry which is preliminary data.</text>
</comment>
<protein>
    <recommendedName>
        <fullName evidence="3">Phytase-like domain-containing protein</fullName>
    </recommendedName>
</protein>
<dbReference type="SUPFAM" id="SSF101898">
    <property type="entry name" value="NHL repeat"/>
    <property type="match status" value="1"/>
</dbReference>
<dbReference type="Proteomes" id="UP000549250">
    <property type="component" value="Unassembled WGS sequence"/>
</dbReference>
<sequence length="328" mass="36407">MIRILACCCLLVASFWAAAAATAPAELKLLDEHPVAGMVGGNLSGLALCGGTLMAVSDRDDDRLYRLDTRETLWQATAEPFVAPAPPATDLSWRIRLLSWVAGFVRGGWLDLEGITCDAAGNRYLLSEAYISVLRVDPAGHAEWLELPDYLLAQAQARKLLLAFNALYEGLAIDPQGERLWLAAERQQRGLLRVQWQGDRWQCHGRCVLLSESKRQLPPPILGKTSWQADFSDLVFFSGKLFTLERAAHLVCRRDAGTGRAERCWSYADTAMAEPRRYAEFNGAEALWIDADGAWVGVDNNENRRNDGEDRPIVWHFAVPDGGWGARL</sequence>
<keyword evidence="1" id="KW-0472">Membrane</keyword>
<evidence type="ECO:0000313" key="5">
    <source>
        <dbReference type="Proteomes" id="UP000549250"/>
    </source>
</evidence>
<evidence type="ECO:0000259" key="3">
    <source>
        <dbReference type="Pfam" id="PF13449"/>
    </source>
</evidence>
<evidence type="ECO:0000256" key="2">
    <source>
        <dbReference type="SAM" id="SignalP"/>
    </source>
</evidence>
<feature type="signal peptide" evidence="2">
    <location>
        <begin position="1"/>
        <end position="19"/>
    </location>
</feature>
<feature type="transmembrane region" description="Helical" evidence="1">
    <location>
        <begin position="36"/>
        <end position="56"/>
    </location>
</feature>
<dbReference type="RefSeq" id="WP_338021220.1">
    <property type="nucleotide sequence ID" value="NZ_JACHXI010000003.1"/>
</dbReference>
<dbReference type="AlphaFoldDB" id="A0A839T1U8"/>
<reference evidence="4 5" key="1">
    <citation type="submission" date="2020-08" db="EMBL/GenBank/DDBJ databases">
        <title>Genomic Encyclopedia of Type Strains, Phase III (KMG-III): the genomes of soil and plant-associated and newly described type strains.</title>
        <authorList>
            <person name="Whitman W."/>
        </authorList>
    </citation>
    <scope>NUCLEOTIDE SEQUENCE [LARGE SCALE GENOMIC DNA]</scope>
    <source>
        <strain evidence="4 5">CECT 4462</strain>
    </source>
</reference>
<evidence type="ECO:0000313" key="4">
    <source>
        <dbReference type="EMBL" id="MBB3102486.1"/>
    </source>
</evidence>
<dbReference type="EMBL" id="JACHXI010000003">
    <property type="protein sequence ID" value="MBB3102486.1"/>
    <property type="molecule type" value="Genomic_DNA"/>
</dbReference>
<feature type="domain" description="Phytase-like" evidence="3">
    <location>
        <begin position="41"/>
        <end position="187"/>
    </location>
</feature>
<dbReference type="Pfam" id="PF13449">
    <property type="entry name" value="Phytase-like"/>
    <property type="match status" value="1"/>
</dbReference>